<feature type="transmembrane region" description="Helical" evidence="11">
    <location>
        <begin position="268"/>
        <end position="292"/>
    </location>
</feature>
<accession>Q11BT4</accession>
<feature type="transmembrane region" description="Helical" evidence="11">
    <location>
        <begin position="224"/>
        <end position="248"/>
    </location>
</feature>
<keyword evidence="8 11" id="KW-1133">Transmembrane helix</keyword>
<comment type="subcellular location">
    <subcellularLocation>
        <location evidence="2 11">Cell membrane</location>
        <topology evidence="2 11">Multi-pass membrane protein</topology>
    </subcellularLocation>
</comment>
<dbReference type="EMBL" id="CP000390">
    <property type="protein sequence ID" value="ABG65141.1"/>
    <property type="molecule type" value="Genomic_DNA"/>
</dbReference>
<gene>
    <name evidence="13" type="ordered locus">Meso_3773</name>
</gene>
<dbReference type="CDD" id="cd06261">
    <property type="entry name" value="TM_PBP2"/>
    <property type="match status" value="1"/>
</dbReference>
<comment type="function">
    <text evidence="1">Part of the ABC transporter complex MalEFGK involved in maltose/maltodextrin import. Probably responsible for the translocation of the substrate across the membrane.</text>
</comment>
<dbReference type="Gene3D" id="1.10.3720.10">
    <property type="entry name" value="MetI-like"/>
    <property type="match status" value="1"/>
</dbReference>
<dbReference type="GO" id="GO:0055085">
    <property type="term" value="P:transmembrane transport"/>
    <property type="evidence" value="ECO:0007669"/>
    <property type="project" value="InterPro"/>
</dbReference>
<evidence type="ECO:0000256" key="8">
    <source>
        <dbReference type="ARBA" id="ARBA00022989"/>
    </source>
</evidence>
<dbReference type="AlphaFoldDB" id="Q11BT4"/>
<name>Q11BT4_CHESB</name>
<dbReference type="InterPro" id="IPR035906">
    <property type="entry name" value="MetI-like_sf"/>
</dbReference>
<organism evidence="13">
    <name type="scientific">Chelativorans sp. (strain BNC1)</name>
    <dbReference type="NCBI Taxonomy" id="266779"/>
    <lineage>
        <taxon>Bacteria</taxon>
        <taxon>Pseudomonadati</taxon>
        <taxon>Pseudomonadota</taxon>
        <taxon>Alphaproteobacteria</taxon>
        <taxon>Hyphomicrobiales</taxon>
        <taxon>Phyllobacteriaceae</taxon>
        <taxon>Chelativorans</taxon>
    </lineage>
</organism>
<comment type="similarity">
    <text evidence="3">Belongs to the binding-protein-dependent transport system permease family. MalFG subfamily.</text>
</comment>
<sequence>MDSGRVSIKRLPPKARTPEAVRRGPGLLSEPRRRKLTEILTYVVLVLGCVFALAPILWGLSTSLKVQSQIAAYPPVWWPSPFTLEHYTGLLIGPEIKRFFLNSALLAISTIVICLLVATPAAYAAARFKFRGKTSILLLLLASSMIPGISILIPIYTIAVQANLLNGYFVLIVVYTAWMIPQAVWFIRGFLDGIPAELEEAAMIDGCSRFGAFMRVVLPLMRPGLAATSMLIFMFVWNDFLIGAMLTTQEEMRTVQVGLVRYIQEPTGVWWGQFMAFAMLAIAPVVIAFLFLQRRFVEGLTAGGVKG</sequence>
<keyword evidence="9 11" id="KW-0472">Membrane</keyword>
<evidence type="ECO:0000256" key="10">
    <source>
        <dbReference type="ARBA" id="ARBA00041109"/>
    </source>
</evidence>
<dbReference type="PANTHER" id="PTHR32243:SF50">
    <property type="entry name" value="MALTOSE_MALTODEXTRIN TRANSPORT SYSTEM PERMEASE PROTEIN MALG"/>
    <property type="match status" value="1"/>
</dbReference>
<keyword evidence="5" id="KW-1003">Cell membrane</keyword>
<feature type="transmembrane region" description="Helical" evidence="11">
    <location>
        <begin position="136"/>
        <end position="159"/>
    </location>
</feature>
<evidence type="ECO:0000313" key="13">
    <source>
        <dbReference type="EMBL" id="ABG65141.1"/>
    </source>
</evidence>
<feature type="transmembrane region" description="Helical" evidence="11">
    <location>
        <begin position="99"/>
        <end position="124"/>
    </location>
</feature>
<evidence type="ECO:0000256" key="6">
    <source>
        <dbReference type="ARBA" id="ARBA00022597"/>
    </source>
</evidence>
<dbReference type="InterPro" id="IPR000515">
    <property type="entry name" value="MetI-like"/>
</dbReference>
<dbReference type="eggNOG" id="COG0395">
    <property type="taxonomic scope" value="Bacteria"/>
</dbReference>
<dbReference type="KEGG" id="mes:Meso_3773"/>
<dbReference type="InterPro" id="IPR050901">
    <property type="entry name" value="BP-dep_ABC_trans_perm"/>
</dbReference>
<dbReference type="Pfam" id="PF00528">
    <property type="entry name" value="BPD_transp_1"/>
    <property type="match status" value="1"/>
</dbReference>
<evidence type="ECO:0000256" key="4">
    <source>
        <dbReference type="ARBA" id="ARBA00022448"/>
    </source>
</evidence>
<dbReference type="SUPFAM" id="SSF161098">
    <property type="entry name" value="MetI-like"/>
    <property type="match status" value="1"/>
</dbReference>
<keyword evidence="4 11" id="KW-0813">Transport</keyword>
<evidence type="ECO:0000256" key="1">
    <source>
        <dbReference type="ARBA" id="ARBA00002264"/>
    </source>
</evidence>
<evidence type="ECO:0000256" key="2">
    <source>
        <dbReference type="ARBA" id="ARBA00004651"/>
    </source>
</evidence>
<dbReference type="STRING" id="266779.Meso_3773"/>
<evidence type="ECO:0000256" key="9">
    <source>
        <dbReference type="ARBA" id="ARBA00023136"/>
    </source>
</evidence>
<evidence type="ECO:0000256" key="3">
    <source>
        <dbReference type="ARBA" id="ARBA00009047"/>
    </source>
</evidence>
<feature type="transmembrane region" description="Helical" evidence="11">
    <location>
        <begin position="165"/>
        <end position="187"/>
    </location>
</feature>
<evidence type="ECO:0000256" key="5">
    <source>
        <dbReference type="ARBA" id="ARBA00022475"/>
    </source>
</evidence>
<evidence type="ECO:0000256" key="7">
    <source>
        <dbReference type="ARBA" id="ARBA00022692"/>
    </source>
</evidence>
<dbReference type="PROSITE" id="PS50928">
    <property type="entry name" value="ABC_TM1"/>
    <property type="match status" value="1"/>
</dbReference>
<dbReference type="GO" id="GO:0005886">
    <property type="term" value="C:plasma membrane"/>
    <property type="evidence" value="ECO:0007669"/>
    <property type="project" value="UniProtKB-SubCell"/>
</dbReference>
<feature type="transmembrane region" description="Helical" evidence="11">
    <location>
        <begin position="39"/>
        <end position="58"/>
    </location>
</feature>
<dbReference type="HOGENOM" id="CLU_016047_1_2_5"/>
<reference evidence="13" key="1">
    <citation type="submission" date="2006-06" db="EMBL/GenBank/DDBJ databases">
        <title>Complete sequence of chromosome of Chelativorans sp. BNC1.</title>
        <authorList>
            <consortium name="US DOE Joint Genome Institute"/>
            <person name="Copeland A."/>
            <person name="Lucas S."/>
            <person name="Lapidus A."/>
            <person name="Barry K."/>
            <person name="Detter J.C."/>
            <person name="Glavina del Rio T."/>
            <person name="Hammon N."/>
            <person name="Israni S."/>
            <person name="Dalin E."/>
            <person name="Tice H."/>
            <person name="Pitluck S."/>
            <person name="Chertkov O."/>
            <person name="Brettin T."/>
            <person name="Bruce D."/>
            <person name="Han C."/>
            <person name="Tapia R."/>
            <person name="Gilna P."/>
            <person name="Schmutz J."/>
            <person name="Larimer F."/>
            <person name="Land M."/>
            <person name="Hauser L."/>
            <person name="Kyrpides N."/>
            <person name="Mikhailova N."/>
            <person name="Richardson P."/>
        </authorList>
    </citation>
    <scope>NUCLEOTIDE SEQUENCE</scope>
    <source>
        <strain evidence="13">BNC1</strain>
    </source>
</reference>
<protein>
    <recommendedName>
        <fullName evidence="10">Maltose/maltodextrin transport system permease protein MalG</fullName>
    </recommendedName>
</protein>
<keyword evidence="6" id="KW-0762">Sugar transport</keyword>
<dbReference type="PANTHER" id="PTHR32243">
    <property type="entry name" value="MALTOSE TRANSPORT SYSTEM PERMEASE-RELATED"/>
    <property type="match status" value="1"/>
</dbReference>
<evidence type="ECO:0000259" key="12">
    <source>
        <dbReference type="PROSITE" id="PS50928"/>
    </source>
</evidence>
<proteinExistence type="inferred from homology"/>
<keyword evidence="7 11" id="KW-0812">Transmembrane</keyword>
<feature type="domain" description="ABC transmembrane type-1" evidence="12">
    <location>
        <begin position="100"/>
        <end position="292"/>
    </location>
</feature>
<evidence type="ECO:0000256" key="11">
    <source>
        <dbReference type="RuleBase" id="RU363032"/>
    </source>
</evidence>